<protein>
    <submittedName>
        <fullName evidence="4">O-methyltransferase</fullName>
    </submittedName>
</protein>
<keyword evidence="3" id="KW-0949">S-adenosyl-L-methionine</keyword>
<evidence type="ECO:0000313" key="5">
    <source>
        <dbReference type="Proteomes" id="UP000526184"/>
    </source>
</evidence>
<evidence type="ECO:0000256" key="2">
    <source>
        <dbReference type="ARBA" id="ARBA00022679"/>
    </source>
</evidence>
<accession>A0A7Z0T6J1</accession>
<dbReference type="PANTHER" id="PTHR10509:SF14">
    <property type="entry name" value="CAFFEOYL-COA O-METHYLTRANSFERASE 3-RELATED"/>
    <property type="match status" value="1"/>
</dbReference>
<keyword evidence="2 4" id="KW-0808">Transferase</keyword>
<sequence>MIQNFENSSIYARELFKLDEKKKNLEKIALENNIPIITREVLKYMLFLAKNINAKNILEIGTATGFSSIFLAEISKENNGKLTTIEIDEERYIEANKNFVNFNLTKYIESINDDALNILPNLNKEFDFIFIDASKSKYELFFDYSFKLLKNGGIIFIDNLMFRGYVAENEAPKRYKTLVKNLKHFINNLNEKYNFTLLPFGDGVGVVIK</sequence>
<dbReference type="GO" id="GO:0032259">
    <property type="term" value="P:methylation"/>
    <property type="evidence" value="ECO:0007669"/>
    <property type="project" value="UniProtKB-KW"/>
</dbReference>
<dbReference type="PANTHER" id="PTHR10509">
    <property type="entry name" value="O-METHYLTRANSFERASE-RELATED"/>
    <property type="match status" value="1"/>
</dbReference>
<proteinExistence type="predicted"/>
<dbReference type="PROSITE" id="PS51682">
    <property type="entry name" value="SAM_OMT_I"/>
    <property type="match status" value="1"/>
</dbReference>
<dbReference type="GO" id="GO:0008171">
    <property type="term" value="F:O-methyltransferase activity"/>
    <property type="evidence" value="ECO:0007669"/>
    <property type="project" value="InterPro"/>
</dbReference>
<gene>
    <name evidence="4" type="ORF">HP397_00195</name>
</gene>
<keyword evidence="1 4" id="KW-0489">Methyltransferase</keyword>
<evidence type="ECO:0000256" key="3">
    <source>
        <dbReference type="ARBA" id="ARBA00022691"/>
    </source>
</evidence>
<dbReference type="OrthoDB" id="9799672at2"/>
<comment type="caution">
    <text evidence="4">The sequence shown here is derived from an EMBL/GenBank/DDBJ whole genome shotgun (WGS) entry which is preliminary data.</text>
</comment>
<dbReference type="EMBL" id="JABMKT010000001">
    <property type="protein sequence ID" value="NYV27246.1"/>
    <property type="molecule type" value="Genomic_DNA"/>
</dbReference>
<evidence type="ECO:0000256" key="1">
    <source>
        <dbReference type="ARBA" id="ARBA00022603"/>
    </source>
</evidence>
<name>A0A7Z0T6J1_9FUSO</name>
<organism evidence="4 5">
    <name type="scientific">Streptobacillus felis</name>
    <dbReference type="NCBI Taxonomy" id="1384509"/>
    <lineage>
        <taxon>Bacteria</taxon>
        <taxon>Fusobacteriati</taxon>
        <taxon>Fusobacteriota</taxon>
        <taxon>Fusobacteriia</taxon>
        <taxon>Fusobacteriales</taxon>
        <taxon>Leptotrichiaceae</taxon>
        <taxon>Streptobacillus</taxon>
    </lineage>
</organism>
<keyword evidence="5" id="KW-1185">Reference proteome</keyword>
<dbReference type="CDD" id="cd02440">
    <property type="entry name" value="AdoMet_MTases"/>
    <property type="match status" value="1"/>
</dbReference>
<dbReference type="Pfam" id="PF01596">
    <property type="entry name" value="Methyltransf_3"/>
    <property type="match status" value="1"/>
</dbReference>
<dbReference type="InterPro" id="IPR002935">
    <property type="entry name" value="SAM_O-MeTrfase"/>
</dbReference>
<dbReference type="InterPro" id="IPR050362">
    <property type="entry name" value="Cation-dep_OMT"/>
</dbReference>
<dbReference type="RefSeq" id="WP_067321336.1">
    <property type="nucleotide sequence ID" value="NZ_CBCRWS010000001.1"/>
</dbReference>
<dbReference type="GO" id="GO:0008757">
    <property type="term" value="F:S-adenosylmethionine-dependent methyltransferase activity"/>
    <property type="evidence" value="ECO:0007669"/>
    <property type="project" value="TreeGrafter"/>
</dbReference>
<dbReference type="SUPFAM" id="SSF53335">
    <property type="entry name" value="S-adenosyl-L-methionine-dependent methyltransferases"/>
    <property type="match status" value="1"/>
</dbReference>
<dbReference type="Proteomes" id="UP000526184">
    <property type="component" value="Unassembled WGS sequence"/>
</dbReference>
<dbReference type="Gene3D" id="3.40.50.150">
    <property type="entry name" value="Vaccinia Virus protein VP39"/>
    <property type="match status" value="1"/>
</dbReference>
<dbReference type="InterPro" id="IPR029063">
    <property type="entry name" value="SAM-dependent_MTases_sf"/>
</dbReference>
<reference evidence="4 5" key="1">
    <citation type="submission" date="2020-05" db="EMBL/GenBank/DDBJ databases">
        <title>Streptobacillus felis strain LHL191014123.</title>
        <authorList>
            <person name="Fawzy A."/>
            <person name="Rau J."/>
            <person name="Risse K."/>
            <person name="Schauerte N."/>
            <person name="Geiger C."/>
            <person name="Blom J."/>
            <person name="Imirzalioglu C."/>
            <person name="Falgenhauer J."/>
            <person name="Bach A."/>
            <person name="Herden C."/>
            <person name="Eisenberg T."/>
        </authorList>
    </citation>
    <scope>NUCLEOTIDE SEQUENCE [LARGE SCALE GENOMIC DNA]</scope>
    <source>
        <strain evidence="4 5">LHL191014123</strain>
    </source>
</reference>
<evidence type="ECO:0000313" key="4">
    <source>
        <dbReference type="EMBL" id="NYV27246.1"/>
    </source>
</evidence>
<dbReference type="AlphaFoldDB" id="A0A7Z0T6J1"/>